<organism evidence="2 3">
    <name type="scientific">Funneliformis geosporum</name>
    <dbReference type="NCBI Taxonomy" id="1117311"/>
    <lineage>
        <taxon>Eukaryota</taxon>
        <taxon>Fungi</taxon>
        <taxon>Fungi incertae sedis</taxon>
        <taxon>Mucoromycota</taxon>
        <taxon>Glomeromycotina</taxon>
        <taxon>Glomeromycetes</taxon>
        <taxon>Glomerales</taxon>
        <taxon>Glomeraceae</taxon>
        <taxon>Funneliformis</taxon>
    </lineage>
</organism>
<gene>
    <name evidence="2" type="ORF">FWILDA_LOCUS16940</name>
</gene>
<keyword evidence="3" id="KW-1185">Reference proteome</keyword>
<comment type="caution">
    <text evidence="2">The sequence shown here is derived from an EMBL/GenBank/DDBJ whole genome shotgun (WGS) entry which is preliminary data.</text>
</comment>
<feature type="non-terminal residue" evidence="2">
    <location>
        <position position="1"/>
    </location>
</feature>
<accession>A0A9W4X1H3</accession>
<name>A0A9W4X1H3_9GLOM</name>
<dbReference type="OrthoDB" id="4062651at2759"/>
<sequence>EIILALGNFHDLGIIHRDFYSGNILCENEDDIVLCDLEISKLITELLINYNKYYGVILYIAP</sequence>
<reference evidence="2" key="1">
    <citation type="submission" date="2022-08" db="EMBL/GenBank/DDBJ databases">
        <authorList>
            <person name="Kallberg Y."/>
            <person name="Tangrot J."/>
            <person name="Rosling A."/>
        </authorList>
    </citation>
    <scope>NUCLEOTIDE SEQUENCE</scope>
    <source>
        <strain evidence="2">Wild A</strain>
    </source>
</reference>
<dbReference type="GO" id="GO:0005524">
    <property type="term" value="F:ATP binding"/>
    <property type="evidence" value="ECO:0007669"/>
    <property type="project" value="InterPro"/>
</dbReference>
<dbReference type="Gene3D" id="1.10.510.10">
    <property type="entry name" value="Transferase(Phosphotransferase) domain 1"/>
    <property type="match status" value="1"/>
</dbReference>
<dbReference type="Pfam" id="PF00069">
    <property type="entry name" value="Pkinase"/>
    <property type="match status" value="1"/>
</dbReference>
<evidence type="ECO:0000313" key="3">
    <source>
        <dbReference type="Proteomes" id="UP001153678"/>
    </source>
</evidence>
<evidence type="ECO:0000313" key="2">
    <source>
        <dbReference type="EMBL" id="CAI2195166.1"/>
    </source>
</evidence>
<dbReference type="SUPFAM" id="SSF56112">
    <property type="entry name" value="Protein kinase-like (PK-like)"/>
    <property type="match status" value="1"/>
</dbReference>
<dbReference type="Proteomes" id="UP001153678">
    <property type="component" value="Unassembled WGS sequence"/>
</dbReference>
<dbReference type="GO" id="GO:0004672">
    <property type="term" value="F:protein kinase activity"/>
    <property type="evidence" value="ECO:0007669"/>
    <property type="project" value="InterPro"/>
</dbReference>
<dbReference type="EMBL" id="CAMKVN010012038">
    <property type="protein sequence ID" value="CAI2195166.1"/>
    <property type="molecule type" value="Genomic_DNA"/>
</dbReference>
<evidence type="ECO:0000259" key="1">
    <source>
        <dbReference type="PROSITE" id="PS50011"/>
    </source>
</evidence>
<dbReference type="InterPro" id="IPR011009">
    <property type="entry name" value="Kinase-like_dom_sf"/>
</dbReference>
<dbReference type="InterPro" id="IPR000719">
    <property type="entry name" value="Prot_kinase_dom"/>
</dbReference>
<dbReference type="PROSITE" id="PS50011">
    <property type="entry name" value="PROTEIN_KINASE_DOM"/>
    <property type="match status" value="1"/>
</dbReference>
<dbReference type="AlphaFoldDB" id="A0A9W4X1H3"/>
<protein>
    <submittedName>
        <fullName evidence="2">5121_t:CDS:1</fullName>
    </submittedName>
</protein>
<proteinExistence type="predicted"/>
<feature type="domain" description="Protein kinase" evidence="1">
    <location>
        <begin position="1"/>
        <end position="62"/>
    </location>
</feature>